<keyword evidence="12" id="KW-0963">Cytoplasm</keyword>
<dbReference type="InterPro" id="IPR000192">
    <property type="entry name" value="Aminotrans_V_dom"/>
</dbReference>
<comment type="subunit">
    <text evidence="12">Homodimer.</text>
</comment>
<comment type="cofactor">
    <cofactor evidence="12">
        <name>pyridoxal 5'-phosphate</name>
        <dbReference type="ChEBI" id="CHEBI:597326"/>
    </cofactor>
    <text evidence="12">Binds 1 pyridoxal phosphate per subunit.</text>
</comment>
<evidence type="ECO:0000256" key="13">
    <source>
        <dbReference type="RuleBase" id="RU004505"/>
    </source>
</evidence>
<dbReference type="PANTHER" id="PTHR43247">
    <property type="entry name" value="PHOSPHOSERINE AMINOTRANSFERASE"/>
    <property type="match status" value="1"/>
</dbReference>
<dbReference type="InterPro" id="IPR015422">
    <property type="entry name" value="PyrdxlP-dep_Trfase_small"/>
</dbReference>
<keyword evidence="8 12" id="KW-0664">Pyridoxine biosynthesis</keyword>
<dbReference type="UniPathway" id="UPA00244">
    <property type="reaction ID" value="UER00311"/>
</dbReference>
<evidence type="ECO:0000256" key="4">
    <source>
        <dbReference type="ARBA" id="ARBA00022576"/>
    </source>
</evidence>
<dbReference type="GO" id="GO:0004648">
    <property type="term" value="F:O-phospho-L-serine:2-oxoglutarate aminotransferase activity"/>
    <property type="evidence" value="ECO:0007669"/>
    <property type="project" value="UniProtKB-UniRule"/>
</dbReference>
<reference evidence="15 16" key="1">
    <citation type="submission" date="2016-07" db="EMBL/GenBank/DDBJ databases">
        <title>Comparative genomics of the Campylobacter concisus group.</title>
        <authorList>
            <person name="Miller W.G."/>
            <person name="Yee E."/>
            <person name="Chapman M.H."/>
            <person name="Huynh S."/>
            <person name="Bono J.L."/>
            <person name="On S.L.W."/>
            <person name="StLeger J."/>
            <person name="Foster G."/>
            <person name="Parker C.T."/>
        </authorList>
    </citation>
    <scope>NUCLEOTIDE SEQUENCE [LARGE SCALE GENOMIC DNA]</scope>
    <source>
        <strain evidence="15 16">CCUG 21559</strain>
    </source>
</reference>
<comment type="pathway">
    <text evidence="2 12 13">Amino-acid biosynthesis; L-serine biosynthesis; L-serine from 3-phospho-D-glycerate: step 2/3.</text>
</comment>
<dbReference type="InterPro" id="IPR015424">
    <property type="entry name" value="PyrdxlP-dep_Trfase"/>
</dbReference>
<dbReference type="PIRSF" id="PIRSF000525">
    <property type="entry name" value="SerC"/>
    <property type="match status" value="1"/>
</dbReference>
<evidence type="ECO:0000256" key="1">
    <source>
        <dbReference type="ARBA" id="ARBA00004915"/>
    </source>
</evidence>
<feature type="binding site" evidence="12">
    <location>
        <position position="100"/>
    </location>
    <ligand>
        <name>pyridoxal 5'-phosphate</name>
        <dbReference type="ChEBI" id="CHEBI:597326"/>
    </ligand>
</feature>
<keyword evidence="7 12" id="KW-0663">Pyridoxal phosphate</keyword>
<dbReference type="EMBL" id="CP012542">
    <property type="protein sequence ID" value="QCD43997.1"/>
    <property type="molecule type" value="Genomic_DNA"/>
</dbReference>
<dbReference type="GO" id="GO:0008615">
    <property type="term" value="P:pyridoxine biosynthetic process"/>
    <property type="evidence" value="ECO:0007669"/>
    <property type="project" value="UniProtKB-UniRule"/>
</dbReference>
<proteinExistence type="inferred from homology"/>
<comment type="caution">
    <text evidence="12">Lacks conserved residue(s) required for the propagation of feature annotation.</text>
</comment>
<dbReference type="RefSeq" id="WP_169752572.1">
    <property type="nucleotide sequence ID" value="NZ_CP012542.1"/>
</dbReference>
<accession>A0A6G5QEK8</accession>
<gene>
    <name evidence="12 15" type="primary">serC</name>
    <name evidence="15" type="ORF">CMUC_0178</name>
</gene>
<comment type="similarity">
    <text evidence="3 12">Belongs to the class-V pyridoxal-phosphate-dependent aminotransferase family. SerC subfamily.</text>
</comment>
<evidence type="ECO:0000256" key="7">
    <source>
        <dbReference type="ARBA" id="ARBA00022898"/>
    </source>
</evidence>
<feature type="binding site" evidence="12">
    <location>
        <position position="167"/>
    </location>
    <ligand>
        <name>pyridoxal 5'-phosphate</name>
        <dbReference type="ChEBI" id="CHEBI:597326"/>
    </ligand>
</feature>
<dbReference type="NCBIfam" id="NF003764">
    <property type="entry name" value="PRK05355.1"/>
    <property type="match status" value="1"/>
</dbReference>
<feature type="domain" description="Aminotransferase class V" evidence="14">
    <location>
        <begin position="5"/>
        <end position="346"/>
    </location>
</feature>
<protein>
    <recommendedName>
        <fullName evidence="12">Phosphoserine aminotransferase</fullName>
        <ecNumber evidence="12">2.6.1.52</ecNumber>
    </recommendedName>
    <alternativeName>
        <fullName evidence="12">Phosphohydroxythreonine aminotransferase</fullName>
        <shortName evidence="12">PSAT</shortName>
    </alternativeName>
</protein>
<dbReference type="UniPathway" id="UPA00135">
    <property type="reaction ID" value="UER00197"/>
</dbReference>
<evidence type="ECO:0000256" key="6">
    <source>
        <dbReference type="ARBA" id="ARBA00022679"/>
    </source>
</evidence>
<sequence length="358" mass="39461">MRMINFSAGPTGLPLSVLEHAKAEFTNYKGEGYSIMEISHRSKTYEDVHFGAMDKIRKLYGIGDEYEILFLQGGAHLQFAMIPLNLYQGGVIEYANTGVWTDKAIKEARTMGLEPSVVASSENSAFDHIPQINFSDSADYAYICSNNTIYGTQYKSLPKTKAPLVVDASSDFFSKPLDFSNIGVLYGGAQKNAGPSGVTIVIIRKDLLERDPMPHTPTFLRFKTHADAKSLYNTPPTFAIYLLNLTMQWVLDQGGLNAIKEINSKKAQILYDAIDGSGGFYKGHAQKEHRSVMNVSFNVAKNSELEPIFVAQALKNNMLGLKGHRLLGGIRASIYNAVSVGDCEALADFMKEFARKNG</sequence>
<evidence type="ECO:0000256" key="11">
    <source>
        <dbReference type="ARBA" id="ARBA00049007"/>
    </source>
</evidence>
<evidence type="ECO:0000313" key="15">
    <source>
        <dbReference type="EMBL" id="QCD43997.1"/>
    </source>
</evidence>
<dbReference type="PANTHER" id="PTHR43247:SF1">
    <property type="entry name" value="PHOSPHOSERINE AMINOTRANSFERASE"/>
    <property type="match status" value="1"/>
</dbReference>
<keyword evidence="16" id="KW-1185">Reference proteome</keyword>
<feature type="binding site" evidence="12">
    <location>
        <position position="190"/>
    </location>
    <ligand>
        <name>pyridoxal 5'-phosphate</name>
        <dbReference type="ChEBI" id="CHEBI:597326"/>
    </ligand>
</feature>
<dbReference type="GO" id="GO:0030170">
    <property type="term" value="F:pyridoxal phosphate binding"/>
    <property type="evidence" value="ECO:0007669"/>
    <property type="project" value="UniProtKB-UniRule"/>
</dbReference>
<name>A0A6G5QEK8_9BACT</name>
<evidence type="ECO:0000256" key="9">
    <source>
        <dbReference type="ARBA" id="ARBA00023299"/>
    </source>
</evidence>
<dbReference type="FunFam" id="3.40.640.10:FF:000010">
    <property type="entry name" value="Phosphoserine aminotransferase"/>
    <property type="match status" value="1"/>
</dbReference>
<comment type="subcellular location">
    <subcellularLocation>
        <location evidence="12">Cytoplasm</location>
    </subcellularLocation>
</comment>
<dbReference type="InterPro" id="IPR015421">
    <property type="entry name" value="PyrdxlP-dep_Trfase_major"/>
</dbReference>
<feature type="binding site" evidence="12">
    <location>
        <position position="148"/>
    </location>
    <ligand>
        <name>pyridoxal 5'-phosphate</name>
        <dbReference type="ChEBI" id="CHEBI:597326"/>
    </ligand>
</feature>
<comment type="catalytic activity">
    <reaction evidence="10 12">
        <text>4-(phosphooxy)-L-threonine + 2-oxoglutarate = (R)-3-hydroxy-2-oxo-4-phosphooxybutanoate + L-glutamate</text>
        <dbReference type="Rhea" id="RHEA:16573"/>
        <dbReference type="ChEBI" id="CHEBI:16810"/>
        <dbReference type="ChEBI" id="CHEBI:29985"/>
        <dbReference type="ChEBI" id="CHEBI:58452"/>
        <dbReference type="ChEBI" id="CHEBI:58538"/>
        <dbReference type="EC" id="2.6.1.52"/>
    </reaction>
</comment>
<evidence type="ECO:0000256" key="10">
    <source>
        <dbReference type="ARBA" id="ARBA00047630"/>
    </source>
</evidence>
<dbReference type="Proteomes" id="UP000503264">
    <property type="component" value="Chromosome"/>
</dbReference>
<dbReference type="EC" id="2.6.1.52" evidence="12"/>
<comment type="function">
    <text evidence="12">Catalyzes the reversible conversion of 3-phosphohydroxypyruvate to phosphoserine and of 3-hydroxy-2-oxo-4-phosphonooxybutanoate to phosphohydroxythreonine.</text>
</comment>
<keyword evidence="4 12" id="KW-0032">Aminotransferase</keyword>
<dbReference type="HAMAP" id="MF_00160">
    <property type="entry name" value="SerC_aminotrans_5"/>
    <property type="match status" value="1"/>
</dbReference>
<organism evidence="15 16">
    <name type="scientific">Campylobacter mucosalis CCUG 21559</name>
    <dbReference type="NCBI Taxonomy" id="1032067"/>
    <lineage>
        <taxon>Bacteria</taxon>
        <taxon>Pseudomonadati</taxon>
        <taxon>Campylobacterota</taxon>
        <taxon>Epsilonproteobacteria</taxon>
        <taxon>Campylobacterales</taxon>
        <taxon>Campylobacteraceae</taxon>
        <taxon>Campylobacter</taxon>
    </lineage>
</organism>
<dbReference type="Gene3D" id="3.40.640.10">
    <property type="entry name" value="Type I PLP-dependent aspartate aminotransferase-like (Major domain)"/>
    <property type="match status" value="1"/>
</dbReference>
<dbReference type="Gene3D" id="3.90.1150.10">
    <property type="entry name" value="Aspartate Aminotransferase, domain 1"/>
    <property type="match status" value="1"/>
</dbReference>
<evidence type="ECO:0000256" key="3">
    <source>
        <dbReference type="ARBA" id="ARBA00006904"/>
    </source>
</evidence>
<dbReference type="FunFam" id="3.90.1150.10:FF:000006">
    <property type="entry name" value="Phosphoserine aminotransferase"/>
    <property type="match status" value="1"/>
</dbReference>
<dbReference type="PROSITE" id="PS00595">
    <property type="entry name" value="AA_TRANSFER_CLASS_5"/>
    <property type="match status" value="1"/>
</dbReference>
<dbReference type="GO" id="GO:0005737">
    <property type="term" value="C:cytoplasm"/>
    <property type="evidence" value="ECO:0007669"/>
    <property type="project" value="UniProtKB-SubCell"/>
</dbReference>
<dbReference type="InterPro" id="IPR020578">
    <property type="entry name" value="Aminotrans_V_PyrdxlP_BS"/>
</dbReference>
<evidence type="ECO:0000259" key="14">
    <source>
        <dbReference type="Pfam" id="PF00266"/>
    </source>
</evidence>
<feature type="binding site" evidence="12">
    <location>
        <begin position="233"/>
        <end position="234"/>
    </location>
    <ligand>
        <name>pyridoxal 5'-phosphate</name>
        <dbReference type="ChEBI" id="CHEBI:597326"/>
    </ligand>
</feature>
<dbReference type="InterPro" id="IPR022278">
    <property type="entry name" value="Pser_aminoTfrase"/>
</dbReference>
<dbReference type="AlphaFoldDB" id="A0A6G5QEK8"/>
<dbReference type="Pfam" id="PF00266">
    <property type="entry name" value="Aminotran_5"/>
    <property type="match status" value="1"/>
</dbReference>
<comment type="pathway">
    <text evidence="1 12">Cofactor biosynthesis; pyridoxine 5'-phosphate biosynthesis; pyridoxine 5'-phosphate from D-erythrose 4-phosphate: step 3/5.</text>
</comment>
<feature type="modified residue" description="N6-(pyridoxal phosphate)lysine" evidence="12">
    <location>
        <position position="191"/>
    </location>
</feature>
<dbReference type="GO" id="GO:0006564">
    <property type="term" value="P:L-serine biosynthetic process"/>
    <property type="evidence" value="ECO:0007669"/>
    <property type="project" value="UniProtKB-UniRule"/>
</dbReference>
<evidence type="ECO:0000256" key="8">
    <source>
        <dbReference type="ARBA" id="ARBA00023096"/>
    </source>
</evidence>
<dbReference type="SUPFAM" id="SSF53383">
    <property type="entry name" value="PLP-dependent transferases"/>
    <property type="match status" value="1"/>
</dbReference>
<evidence type="ECO:0000256" key="2">
    <source>
        <dbReference type="ARBA" id="ARBA00005099"/>
    </source>
</evidence>
<evidence type="ECO:0000313" key="16">
    <source>
        <dbReference type="Proteomes" id="UP000503264"/>
    </source>
</evidence>
<keyword evidence="5 12" id="KW-0028">Amino-acid biosynthesis</keyword>
<feature type="binding site" evidence="12">
    <location>
        <position position="41"/>
    </location>
    <ligand>
        <name>L-glutamate</name>
        <dbReference type="ChEBI" id="CHEBI:29985"/>
    </ligand>
</feature>
<evidence type="ECO:0000256" key="5">
    <source>
        <dbReference type="ARBA" id="ARBA00022605"/>
    </source>
</evidence>
<evidence type="ECO:0000256" key="12">
    <source>
        <dbReference type="HAMAP-Rule" id="MF_00160"/>
    </source>
</evidence>
<comment type="catalytic activity">
    <reaction evidence="11 12 13">
        <text>O-phospho-L-serine + 2-oxoglutarate = 3-phosphooxypyruvate + L-glutamate</text>
        <dbReference type="Rhea" id="RHEA:14329"/>
        <dbReference type="ChEBI" id="CHEBI:16810"/>
        <dbReference type="ChEBI" id="CHEBI:18110"/>
        <dbReference type="ChEBI" id="CHEBI:29985"/>
        <dbReference type="ChEBI" id="CHEBI:57524"/>
        <dbReference type="EC" id="2.6.1.52"/>
    </reaction>
</comment>
<keyword evidence="9 12" id="KW-0718">Serine biosynthesis</keyword>
<dbReference type="NCBIfam" id="TIGR01364">
    <property type="entry name" value="serC_1"/>
    <property type="match status" value="1"/>
</dbReference>
<keyword evidence="6 12" id="KW-0808">Transferase</keyword>